<dbReference type="PROSITE" id="PS00383">
    <property type="entry name" value="TYR_PHOSPHATASE_1"/>
    <property type="match status" value="1"/>
</dbReference>
<accession>A0ABV5MJJ8</accession>
<evidence type="ECO:0000313" key="3">
    <source>
        <dbReference type="EMBL" id="MFB9449025.1"/>
    </source>
</evidence>
<dbReference type="PANTHER" id="PTHR31126">
    <property type="entry name" value="TYROSINE-PROTEIN PHOSPHATASE"/>
    <property type="match status" value="1"/>
</dbReference>
<dbReference type="EMBL" id="JBHMCA010000060">
    <property type="protein sequence ID" value="MFB9449025.1"/>
    <property type="molecule type" value="Genomic_DNA"/>
</dbReference>
<dbReference type="Pfam" id="PF13350">
    <property type="entry name" value="Y_phosphatase3"/>
    <property type="match status" value="1"/>
</dbReference>
<keyword evidence="3" id="KW-0378">Hydrolase</keyword>
<comment type="caution">
    <text evidence="3">The sequence shown here is derived from an EMBL/GenBank/DDBJ whole genome shotgun (WGS) entry which is preliminary data.</text>
</comment>
<feature type="domain" description="Tyrosine specific protein phosphatases" evidence="2">
    <location>
        <begin position="1"/>
        <end position="58"/>
    </location>
</feature>
<dbReference type="PANTHER" id="PTHR31126:SF1">
    <property type="entry name" value="TYROSINE SPECIFIC PROTEIN PHOSPHATASES DOMAIN-CONTAINING PROTEIN"/>
    <property type="match status" value="1"/>
</dbReference>
<dbReference type="SUPFAM" id="SSF52799">
    <property type="entry name" value="(Phosphotyrosine protein) phosphatases II"/>
    <property type="match status" value="1"/>
</dbReference>
<evidence type="ECO:0000259" key="2">
    <source>
        <dbReference type="PROSITE" id="PS50056"/>
    </source>
</evidence>
<dbReference type="PROSITE" id="PS50056">
    <property type="entry name" value="TYR_PHOSPHATASE_2"/>
    <property type="match status" value="1"/>
</dbReference>
<comment type="similarity">
    <text evidence="1">Belongs to the protein-tyrosine phosphatase family.</text>
</comment>
<dbReference type="Gene3D" id="3.90.190.10">
    <property type="entry name" value="Protein tyrosine phosphatase superfamily"/>
    <property type="match status" value="1"/>
</dbReference>
<dbReference type="GO" id="GO:0004725">
    <property type="term" value="F:protein tyrosine phosphatase activity"/>
    <property type="evidence" value="ECO:0007669"/>
    <property type="project" value="UniProtKB-EC"/>
</dbReference>
<dbReference type="InterPro" id="IPR000387">
    <property type="entry name" value="Tyr_Pase_dom"/>
</dbReference>
<reference evidence="3 4" key="1">
    <citation type="submission" date="2024-09" db="EMBL/GenBank/DDBJ databases">
        <authorList>
            <person name="Sun Q."/>
            <person name="Mori K."/>
        </authorList>
    </citation>
    <scope>NUCLEOTIDE SEQUENCE [LARGE SCALE GENOMIC DNA]</scope>
    <source>
        <strain evidence="3 4">JCM 3307</strain>
    </source>
</reference>
<protein>
    <submittedName>
        <fullName evidence="3">Tyrosine-protein phosphatase</fullName>
        <ecNumber evidence="3">3.1.3.48</ecNumber>
    </submittedName>
</protein>
<dbReference type="InterPro" id="IPR016130">
    <property type="entry name" value="Tyr_Pase_AS"/>
</dbReference>
<name>A0ABV5MJJ8_9ACTN</name>
<proteinExistence type="inferred from homology"/>
<dbReference type="Proteomes" id="UP001589608">
    <property type="component" value="Unassembled WGS sequence"/>
</dbReference>
<keyword evidence="4" id="KW-1185">Reference proteome</keyword>
<dbReference type="RefSeq" id="WP_223093676.1">
    <property type="nucleotide sequence ID" value="NZ_CP061913.1"/>
</dbReference>
<gene>
    <name evidence="3" type="ORF">ACFFTR_38620</name>
</gene>
<dbReference type="InterPro" id="IPR026893">
    <property type="entry name" value="Tyr/Ser_Pase_IphP-type"/>
</dbReference>
<dbReference type="EC" id="3.1.3.48" evidence="3"/>
<evidence type="ECO:0000313" key="4">
    <source>
        <dbReference type="Proteomes" id="UP001589608"/>
    </source>
</evidence>
<dbReference type="InterPro" id="IPR029021">
    <property type="entry name" value="Prot-tyrosine_phosphatase-like"/>
</dbReference>
<organism evidence="3 4">
    <name type="scientific">Dactylosporangium vinaceum</name>
    <dbReference type="NCBI Taxonomy" id="53362"/>
    <lineage>
        <taxon>Bacteria</taxon>
        <taxon>Bacillati</taxon>
        <taxon>Actinomycetota</taxon>
        <taxon>Actinomycetes</taxon>
        <taxon>Micromonosporales</taxon>
        <taxon>Micromonosporaceae</taxon>
        <taxon>Dactylosporangium</taxon>
    </lineage>
</organism>
<sequence>MGSTCAAPTRPPGAVLVHCAAGQDRTGMLIALLLRVAGVPDAVIAEDYAYSAVCWQRPDECEPATIRGALERVDERFGGVEAYLRAHGLTDTQLTALCDRLVA</sequence>
<evidence type="ECO:0000256" key="1">
    <source>
        <dbReference type="ARBA" id="ARBA00009580"/>
    </source>
</evidence>